<reference evidence="2 3" key="1">
    <citation type="submission" date="2018-03" db="EMBL/GenBank/DDBJ databases">
        <title>Genomic Encyclopedia of Archaeal and Bacterial Type Strains, Phase II (KMG-II): from individual species to whole genera.</title>
        <authorList>
            <person name="Goeker M."/>
        </authorList>
    </citation>
    <scope>NUCLEOTIDE SEQUENCE [LARGE SCALE GENOMIC DNA]</scope>
    <source>
        <strain evidence="2 3">DSM 28229</strain>
    </source>
</reference>
<dbReference type="OrthoDB" id="127805at2"/>
<evidence type="ECO:0000313" key="3">
    <source>
        <dbReference type="Proteomes" id="UP000245535"/>
    </source>
</evidence>
<gene>
    <name evidence="2" type="ORF">BC781_101826</name>
</gene>
<dbReference type="Proteomes" id="UP000245535">
    <property type="component" value="Unassembled WGS sequence"/>
</dbReference>
<dbReference type="RefSeq" id="WP_109615947.1">
    <property type="nucleotide sequence ID" value="NZ_QGDO01000001.1"/>
</dbReference>
<comment type="caution">
    <text evidence="2">The sequence shown here is derived from an EMBL/GenBank/DDBJ whole genome shotgun (WGS) entry which is preliminary data.</text>
</comment>
<name>A0A315ZFU7_SEDFL</name>
<sequence length="307" mass="35980">MKQTTLHILNGDSTAEIFKQTAIEGDICVCREVLCDGPLSKKLFDRPFWEMRSNFFQDYFEVDALEYVAKSSETFKNLHHINDYQQVYLWFEYDLFCQMNMLAVLAFIAENLKEGVSLQLICTGYDESENKWKTLSDFSPKAYSKLMSNSLEISMADLQLISRVWKYYLAQDYKAIFNLENECKLSFPYLIPALKLQMKRYPSVVNGLSELENSMLTFVQKHNGIPDRKIVREMLLTKDQYGLGDLQYFNYMDKLAVFFDQKDEEVSLNELGLKVLNGEKFIFDKMKDYPFPADDYSYNPMTETLDK</sequence>
<dbReference type="InterPro" id="IPR014973">
    <property type="entry name" value="DUF1835"/>
</dbReference>
<dbReference type="AlphaFoldDB" id="A0A315ZFU7"/>
<keyword evidence="3" id="KW-1185">Reference proteome</keyword>
<accession>A0A315ZFU7</accession>
<feature type="domain" description="DUF1835" evidence="1">
    <location>
        <begin position="6"/>
        <end position="94"/>
    </location>
</feature>
<protein>
    <submittedName>
        <fullName evidence="2">Uncharacterized protein DUF1835</fullName>
    </submittedName>
</protein>
<dbReference type="EMBL" id="QGDO01000001">
    <property type="protein sequence ID" value="PWJ44455.1"/>
    <property type="molecule type" value="Genomic_DNA"/>
</dbReference>
<proteinExistence type="predicted"/>
<dbReference type="Pfam" id="PF08874">
    <property type="entry name" value="DUF1835"/>
    <property type="match status" value="1"/>
</dbReference>
<evidence type="ECO:0000313" key="2">
    <source>
        <dbReference type="EMBL" id="PWJ44455.1"/>
    </source>
</evidence>
<evidence type="ECO:0000259" key="1">
    <source>
        <dbReference type="Pfam" id="PF08874"/>
    </source>
</evidence>
<organism evidence="2 3">
    <name type="scientific">Sediminitomix flava</name>
    <dbReference type="NCBI Taxonomy" id="379075"/>
    <lineage>
        <taxon>Bacteria</taxon>
        <taxon>Pseudomonadati</taxon>
        <taxon>Bacteroidota</taxon>
        <taxon>Cytophagia</taxon>
        <taxon>Cytophagales</taxon>
        <taxon>Flammeovirgaceae</taxon>
        <taxon>Sediminitomix</taxon>
    </lineage>
</organism>